<dbReference type="EMBL" id="WOTH01000008">
    <property type="protein sequence ID" value="NHO53486.1"/>
    <property type="molecule type" value="Genomic_DNA"/>
</dbReference>
<keyword evidence="8 9" id="KW-0949">S-adenosyl-L-methionine</keyword>
<evidence type="ECO:0000256" key="1">
    <source>
        <dbReference type="ARBA" id="ARBA00000903"/>
    </source>
</evidence>
<keyword evidence="7 9" id="KW-0808">Transferase</keyword>
<protein>
    <recommendedName>
        <fullName evidence="4 9">Thiopurine S-methyltransferase</fullName>
        <ecNumber evidence="4 9">2.1.1.67</ecNumber>
    </recommendedName>
    <alternativeName>
        <fullName evidence="9">Thiopurine methyltransferase</fullName>
    </alternativeName>
</protein>
<dbReference type="EC" id="2.1.1.67" evidence="4 9"/>
<dbReference type="PROSITE" id="PS51585">
    <property type="entry name" value="SAM_MT_TPMT"/>
    <property type="match status" value="1"/>
</dbReference>
<dbReference type="Pfam" id="PF05724">
    <property type="entry name" value="TPMT"/>
    <property type="match status" value="1"/>
</dbReference>
<evidence type="ECO:0000256" key="5">
    <source>
        <dbReference type="ARBA" id="ARBA00022490"/>
    </source>
</evidence>
<evidence type="ECO:0000256" key="3">
    <source>
        <dbReference type="ARBA" id="ARBA00008145"/>
    </source>
</evidence>
<reference evidence="10" key="1">
    <citation type="submission" date="2019-11" db="EMBL/GenBank/DDBJ databases">
        <title>Description of new Acetobacter species.</title>
        <authorList>
            <person name="Cleenwerck I."/>
            <person name="Sombolestani A.S."/>
        </authorList>
    </citation>
    <scope>NUCLEOTIDE SEQUENCE</scope>
    <source>
        <strain evidence="10">LMG 1626</strain>
    </source>
</reference>
<evidence type="ECO:0000256" key="6">
    <source>
        <dbReference type="ARBA" id="ARBA00022603"/>
    </source>
</evidence>
<dbReference type="InterPro" id="IPR025835">
    <property type="entry name" value="Thiopurine_S-MeTrfase"/>
</dbReference>
<dbReference type="InterPro" id="IPR008854">
    <property type="entry name" value="TPMT"/>
</dbReference>
<name>A0A967B799_9PROT</name>
<dbReference type="PANTHER" id="PTHR10259">
    <property type="entry name" value="THIOPURINE S-METHYLTRANSFERASE"/>
    <property type="match status" value="1"/>
</dbReference>
<evidence type="ECO:0000256" key="8">
    <source>
        <dbReference type="ARBA" id="ARBA00022691"/>
    </source>
</evidence>
<evidence type="ECO:0000256" key="7">
    <source>
        <dbReference type="ARBA" id="ARBA00022679"/>
    </source>
</evidence>
<dbReference type="Gene3D" id="3.40.50.150">
    <property type="entry name" value="Vaccinia Virus protein VP39"/>
    <property type="match status" value="1"/>
</dbReference>
<organism evidence="10 11">
    <name type="scientific">Acetobacter estunensis</name>
    <dbReference type="NCBI Taxonomy" id="104097"/>
    <lineage>
        <taxon>Bacteria</taxon>
        <taxon>Pseudomonadati</taxon>
        <taxon>Pseudomonadota</taxon>
        <taxon>Alphaproteobacteria</taxon>
        <taxon>Acetobacterales</taxon>
        <taxon>Acetobacteraceae</taxon>
        <taxon>Acetobacter</taxon>
    </lineage>
</organism>
<evidence type="ECO:0000256" key="4">
    <source>
        <dbReference type="ARBA" id="ARBA00011905"/>
    </source>
</evidence>
<keyword evidence="6 9" id="KW-0489">Methyltransferase</keyword>
<feature type="binding site" evidence="9">
    <location>
        <position position="10"/>
    </location>
    <ligand>
        <name>S-adenosyl-L-methionine</name>
        <dbReference type="ChEBI" id="CHEBI:59789"/>
    </ligand>
</feature>
<evidence type="ECO:0000313" key="11">
    <source>
        <dbReference type="Proteomes" id="UP000597459"/>
    </source>
</evidence>
<dbReference type="FunFam" id="3.40.50.150:FF:000101">
    <property type="entry name" value="Thiopurine S-methyltransferase"/>
    <property type="match status" value="1"/>
</dbReference>
<feature type="binding site" evidence="9">
    <location>
        <position position="45"/>
    </location>
    <ligand>
        <name>S-adenosyl-L-methionine</name>
        <dbReference type="ChEBI" id="CHEBI:59789"/>
    </ligand>
</feature>
<gene>
    <name evidence="10" type="primary">tmpT</name>
    <name evidence="9" type="synonym">tpm</name>
    <name evidence="10" type="ORF">GOB87_05835</name>
</gene>
<comment type="subcellular location">
    <subcellularLocation>
        <location evidence="2 9">Cytoplasm</location>
    </subcellularLocation>
</comment>
<accession>A0A967B799</accession>
<dbReference type="HAMAP" id="MF_00812">
    <property type="entry name" value="Thiopur_methtran"/>
    <property type="match status" value="1"/>
</dbReference>
<dbReference type="AlphaFoldDB" id="A0A967B799"/>
<evidence type="ECO:0000256" key="2">
    <source>
        <dbReference type="ARBA" id="ARBA00004496"/>
    </source>
</evidence>
<dbReference type="SUPFAM" id="SSF53335">
    <property type="entry name" value="S-adenosyl-L-methionine-dependent methyltransferases"/>
    <property type="match status" value="1"/>
</dbReference>
<comment type="similarity">
    <text evidence="3 9">Belongs to the class I-like SAM-binding methyltransferase superfamily. TPMT family.</text>
</comment>
<dbReference type="Proteomes" id="UP000597459">
    <property type="component" value="Unassembled WGS sequence"/>
</dbReference>
<evidence type="ECO:0000256" key="9">
    <source>
        <dbReference type="HAMAP-Rule" id="MF_00812"/>
    </source>
</evidence>
<dbReference type="GO" id="GO:0010038">
    <property type="term" value="P:response to metal ion"/>
    <property type="evidence" value="ECO:0007669"/>
    <property type="project" value="InterPro"/>
</dbReference>
<dbReference type="PANTHER" id="PTHR10259:SF11">
    <property type="entry name" value="THIOPURINE S-METHYLTRANSFERASE"/>
    <property type="match status" value="1"/>
</dbReference>
<keyword evidence="5 9" id="KW-0963">Cytoplasm</keyword>
<comment type="catalytic activity">
    <reaction evidence="1 9">
        <text>S-adenosyl-L-methionine + a thiopurine = S-adenosyl-L-homocysteine + a thiopurine S-methylether.</text>
        <dbReference type="EC" id="2.1.1.67"/>
    </reaction>
</comment>
<comment type="caution">
    <text evidence="10">The sequence shown here is derived from an EMBL/GenBank/DDBJ whole genome shotgun (WGS) entry which is preliminary data.</text>
</comment>
<dbReference type="InterPro" id="IPR022474">
    <property type="entry name" value="Thiopur_S-MeTfrase_Se/Te_detox"/>
</dbReference>
<dbReference type="GO" id="GO:0008119">
    <property type="term" value="F:thiopurine S-methyltransferase activity"/>
    <property type="evidence" value="ECO:0007669"/>
    <property type="project" value="UniProtKB-UniRule"/>
</dbReference>
<sequence length="213" mass="23128">MDTTFWLDKWDRRETGFHETSPNPLLTENLSVLNLKPGASVFVPLCGKTLNIGWLRSQGYAVVGVELSPIAVLELFEDLHLTPHTTKVGALTCHAAPGLRIFEGNIFDLDADTLGKVAATWDRAALVALPKEVRARYAAHVTALTGDVPQLLVTLDYDQQQVSGPPFAVSGDEVKTLYGTAYRVSEVVSRPTSVKGKCPGTESLWHLSPVFGS</sequence>
<dbReference type="GO" id="GO:0032259">
    <property type="term" value="P:methylation"/>
    <property type="evidence" value="ECO:0007669"/>
    <property type="project" value="UniProtKB-KW"/>
</dbReference>
<dbReference type="RefSeq" id="WP_166313759.1">
    <property type="nucleotide sequence ID" value="NZ_WOTH01000008.1"/>
</dbReference>
<keyword evidence="11" id="KW-1185">Reference proteome</keyword>
<dbReference type="PIRSF" id="PIRSF023956">
    <property type="entry name" value="Thiopurine_S-methyltransferase"/>
    <property type="match status" value="1"/>
</dbReference>
<dbReference type="GO" id="GO:0005737">
    <property type="term" value="C:cytoplasm"/>
    <property type="evidence" value="ECO:0007669"/>
    <property type="project" value="UniProtKB-SubCell"/>
</dbReference>
<proteinExistence type="inferred from homology"/>
<evidence type="ECO:0000313" key="10">
    <source>
        <dbReference type="EMBL" id="NHO53486.1"/>
    </source>
</evidence>
<feature type="binding site" evidence="9">
    <location>
        <position position="66"/>
    </location>
    <ligand>
        <name>S-adenosyl-L-methionine</name>
        <dbReference type="ChEBI" id="CHEBI:59789"/>
    </ligand>
</feature>
<feature type="binding site" evidence="9">
    <location>
        <position position="123"/>
    </location>
    <ligand>
        <name>S-adenosyl-L-methionine</name>
        <dbReference type="ChEBI" id="CHEBI:59789"/>
    </ligand>
</feature>
<dbReference type="InterPro" id="IPR029063">
    <property type="entry name" value="SAM-dependent_MTases_sf"/>
</dbReference>
<dbReference type="NCBIfam" id="TIGR03840">
    <property type="entry name" value="TMPT_Se_Te"/>
    <property type="match status" value="1"/>
</dbReference>